<keyword evidence="2" id="KW-0812">Transmembrane</keyword>
<keyword evidence="2" id="KW-1133">Transmembrane helix</keyword>
<dbReference type="EMBL" id="SNWQ01000027">
    <property type="protein sequence ID" value="TDO34399.1"/>
    <property type="molecule type" value="Genomic_DNA"/>
</dbReference>
<keyword evidence="2" id="KW-0472">Membrane</keyword>
<evidence type="ECO:0000313" key="4">
    <source>
        <dbReference type="Proteomes" id="UP000295388"/>
    </source>
</evidence>
<dbReference type="Proteomes" id="UP000295388">
    <property type="component" value="Unassembled WGS sequence"/>
</dbReference>
<proteinExistence type="predicted"/>
<name>A0A4R6JEV5_9ACTN</name>
<feature type="region of interest" description="Disordered" evidence="1">
    <location>
        <begin position="1"/>
        <end position="21"/>
    </location>
</feature>
<evidence type="ECO:0000313" key="3">
    <source>
        <dbReference type="EMBL" id="TDO34399.1"/>
    </source>
</evidence>
<gene>
    <name evidence="3" type="ORF">EV643_12793</name>
</gene>
<sequence length="101" mass="10399">MAHVAPTSHRRGAHASHRSDPADGPVLTTTWIGLTFAMILGLVLSGRDHVGVRAAGITLLVMLVPLTVAVFGTAVRRGFGSGKAAFATAAALTLVALKFLL</sequence>
<organism evidence="3 4">
    <name type="scientific">Kribbella caucasensis</name>
    <dbReference type="NCBI Taxonomy" id="2512215"/>
    <lineage>
        <taxon>Bacteria</taxon>
        <taxon>Bacillati</taxon>
        <taxon>Actinomycetota</taxon>
        <taxon>Actinomycetes</taxon>
        <taxon>Propionibacteriales</taxon>
        <taxon>Kribbellaceae</taxon>
        <taxon>Kribbella</taxon>
    </lineage>
</organism>
<dbReference type="OrthoDB" id="3831135at2"/>
<feature type="transmembrane region" description="Helical" evidence="2">
    <location>
        <begin position="26"/>
        <end position="44"/>
    </location>
</feature>
<reference evidence="3 4" key="1">
    <citation type="submission" date="2019-03" db="EMBL/GenBank/DDBJ databases">
        <title>Genomic Encyclopedia of Type Strains, Phase III (KMG-III): the genomes of soil and plant-associated and newly described type strains.</title>
        <authorList>
            <person name="Whitman W."/>
        </authorList>
    </citation>
    <scope>NUCLEOTIDE SEQUENCE [LARGE SCALE GENOMIC DNA]</scope>
    <source>
        <strain evidence="3 4">VKM Ac-2527</strain>
    </source>
</reference>
<keyword evidence="4" id="KW-1185">Reference proteome</keyword>
<evidence type="ECO:0000256" key="1">
    <source>
        <dbReference type="SAM" id="MobiDB-lite"/>
    </source>
</evidence>
<comment type="caution">
    <text evidence="3">The sequence shown here is derived from an EMBL/GenBank/DDBJ whole genome shotgun (WGS) entry which is preliminary data.</text>
</comment>
<accession>A0A4R6JEV5</accession>
<feature type="transmembrane region" description="Helical" evidence="2">
    <location>
        <begin position="56"/>
        <end position="75"/>
    </location>
</feature>
<evidence type="ECO:0000256" key="2">
    <source>
        <dbReference type="SAM" id="Phobius"/>
    </source>
</evidence>
<dbReference type="RefSeq" id="WP_133804926.1">
    <property type="nucleotide sequence ID" value="NZ_SNWQ01000027.1"/>
</dbReference>
<protein>
    <submittedName>
        <fullName evidence="3">Uncharacterized protein</fullName>
    </submittedName>
</protein>
<dbReference type="AlphaFoldDB" id="A0A4R6JEV5"/>